<comment type="caution">
    <text evidence="3">The sequence shown here is derived from an EMBL/GenBank/DDBJ whole genome shotgun (WGS) entry which is preliminary data.</text>
</comment>
<proteinExistence type="predicted"/>
<dbReference type="Gene3D" id="3.40.190.10">
    <property type="entry name" value="Periplasmic binding protein-like II"/>
    <property type="match status" value="2"/>
</dbReference>
<accession>A0A556AQ32</accession>
<dbReference type="EMBL" id="VLTJ01000022">
    <property type="protein sequence ID" value="TSH94993.1"/>
    <property type="molecule type" value="Genomic_DNA"/>
</dbReference>
<dbReference type="PANTHER" id="PTHR31528:SF15">
    <property type="entry name" value="RIBOFLAVIN-BINDING PROTEIN RIBY"/>
    <property type="match status" value="1"/>
</dbReference>
<dbReference type="SUPFAM" id="SSF53850">
    <property type="entry name" value="Periplasmic binding protein-like II"/>
    <property type="match status" value="1"/>
</dbReference>
<feature type="domain" description="SsuA/THI5-like" evidence="2">
    <location>
        <begin position="44"/>
        <end position="257"/>
    </location>
</feature>
<evidence type="ECO:0000313" key="3">
    <source>
        <dbReference type="EMBL" id="TSH94993.1"/>
    </source>
</evidence>
<gene>
    <name evidence="3" type="ORF">FOZ76_10975</name>
</gene>
<reference evidence="3 4" key="1">
    <citation type="submission" date="2019-07" db="EMBL/GenBank/DDBJ databases">
        <title>Qingshengfaniella alkalisoli gen. nov., sp. nov., isolated from saline soil.</title>
        <authorList>
            <person name="Xu L."/>
            <person name="Huang X.-X."/>
            <person name="Sun J.-Q."/>
        </authorList>
    </citation>
    <scope>NUCLEOTIDE SEQUENCE [LARGE SCALE GENOMIC DNA]</scope>
    <source>
        <strain evidence="3 4">DSM 27279</strain>
    </source>
</reference>
<dbReference type="InterPro" id="IPR015168">
    <property type="entry name" value="SsuA/THI5"/>
</dbReference>
<dbReference type="AlphaFoldDB" id="A0A556AQ32"/>
<keyword evidence="1" id="KW-0732">Signal</keyword>
<evidence type="ECO:0000313" key="4">
    <source>
        <dbReference type="Proteomes" id="UP000318405"/>
    </source>
</evidence>
<feature type="signal peptide" evidence="1">
    <location>
        <begin position="1"/>
        <end position="25"/>
    </location>
</feature>
<evidence type="ECO:0000259" key="2">
    <source>
        <dbReference type="Pfam" id="PF09084"/>
    </source>
</evidence>
<dbReference type="PANTHER" id="PTHR31528">
    <property type="entry name" value="4-AMINO-5-HYDROXYMETHYL-2-METHYLPYRIMIDINE PHOSPHATE SYNTHASE THI11-RELATED"/>
    <property type="match status" value="1"/>
</dbReference>
<organism evidence="3 4">
    <name type="scientific">Verticiella sediminum</name>
    <dbReference type="NCBI Taxonomy" id="1247510"/>
    <lineage>
        <taxon>Bacteria</taxon>
        <taxon>Pseudomonadati</taxon>
        <taxon>Pseudomonadota</taxon>
        <taxon>Betaproteobacteria</taxon>
        <taxon>Burkholderiales</taxon>
        <taxon>Alcaligenaceae</taxon>
        <taxon>Verticiella</taxon>
    </lineage>
</organism>
<protein>
    <submittedName>
        <fullName evidence="3">ABC transporter substrate-binding protein</fullName>
    </submittedName>
</protein>
<dbReference type="InterPro" id="IPR027939">
    <property type="entry name" value="NMT1/THI5"/>
</dbReference>
<dbReference type="RefSeq" id="WP_143948305.1">
    <property type="nucleotide sequence ID" value="NZ_BAABMB010000002.1"/>
</dbReference>
<dbReference type="Proteomes" id="UP000318405">
    <property type="component" value="Unassembled WGS sequence"/>
</dbReference>
<name>A0A556AQ32_9BURK</name>
<sequence length="344" mass="37270">MKTALRSLAAGLALTLACGVSPALAQTKLKMLLNWSYQGPQGIFFLAADRGYFKEEGLEIQIDQGKGSGAAVLEVARGTYDIGFGDINTVVQIAAPRPQEAPVGVYMMYNQPPFAIASLKKSGILAPADLAGRSVAAPAGSATLKLMQIVMERENVDPSKVSIMNAQANLLEQLMLRGQVDSVAGFVSSIAMAAKNLGIDPDEDLNWLMFSDYGVELYSNAVVVSRQLAEQRPDVVRGLVRAINRAVADTAKDPDAAIDALVKREPLIKRDIERESLVRTMAVEMNHAEGRAQGFGGIEPARMERAIEQVVKVFDLERTPTVDEVFRTEFLPDASERTITFDSL</sequence>
<dbReference type="Pfam" id="PF09084">
    <property type="entry name" value="NMT1"/>
    <property type="match status" value="1"/>
</dbReference>
<dbReference type="GO" id="GO:0009228">
    <property type="term" value="P:thiamine biosynthetic process"/>
    <property type="evidence" value="ECO:0007669"/>
    <property type="project" value="InterPro"/>
</dbReference>
<keyword evidence="4" id="KW-1185">Reference proteome</keyword>
<dbReference type="OrthoDB" id="8555942at2"/>
<feature type="chain" id="PRO_5022246928" evidence="1">
    <location>
        <begin position="26"/>
        <end position="344"/>
    </location>
</feature>
<dbReference type="PROSITE" id="PS51257">
    <property type="entry name" value="PROKAR_LIPOPROTEIN"/>
    <property type="match status" value="1"/>
</dbReference>
<evidence type="ECO:0000256" key="1">
    <source>
        <dbReference type="SAM" id="SignalP"/>
    </source>
</evidence>